<dbReference type="EMBL" id="OEJX01000032">
    <property type="protein sequence ID" value="SOR62095.1"/>
    <property type="molecule type" value="Genomic_DNA"/>
</dbReference>
<sequence length="71" mass="8553">MMFKLYSEVYNKLMIYCSKIKFCDKTQDTQLYRYDCDPSNNLRIKTKSRQPTIQFLVESLCEVIITTRIIE</sequence>
<accession>A0AAQ1SP39</accession>
<dbReference type="AlphaFoldDB" id="A0AAQ1SP39"/>
<protein>
    <submittedName>
        <fullName evidence="1">Uncharacterized protein</fullName>
    </submittedName>
</protein>
<gene>
    <name evidence="1" type="ORF">LMANV2_380024</name>
</gene>
<proteinExistence type="predicted"/>
<reference evidence="1 2" key="1">
    <citation type="submission" date="2017-11" db="EMBL/GenBank/DDBJ databases">
        <authorList>
            <person name="Lechat P."/>
        </authorList>
    </citation>
    <scope>NUCLEOTIDE SEQUENCE [LARGE SCALE GENOMIC DNA]</scope>
    <source>
        <strain evidence="1">L495</strain>
    </source>
</reference>
<dbReference type="Proteomes" id="UP000234460">
    <property type="component" value="Chromosome LMANV2"/>
</dbReference>
<organism evidence="1 2">
    <name type="scientific">Leptospira interrogans serovar Manilae</name>
    <dbReference type="NCBI Taxonomy" id="214675"/>
    <lineage>
        <taxon>Bacteria</taxon>
        <taxon>Pseudomonadati</taxon>
        <taxon>Spirochaetota</taxon>
        <taxon>Spirochaetia</taxon>
        <taxon>Leptospirales</taxon>
        <taxon>Leptospiraceae</taxon>
        <taxon>Leptospira</taxon>
    </lineage>
</organism>
<name>A0AAQ1SP39_LEPIR</name>
<comment type="caution">
    <text evidence="1">The sequence shown here is derived from an EMBL/GenBank/DDBJ whole genome shotgun (WGS) entry which is preliminary data.</text>
</comment>
<evidence type="ECO:0000313" key="1">
    <source>
        <dbReference type="EMBL" id="SOR62095.1"/>
    </source>
</evidence>
<evidence type="ECO:0000313" key="2">
    <source>
        <dbReference type="Proteomes" id="UP000234460"/>
    </source>
</evidence>